<dbReference type="SUPFAM" id="SSF51161">
    <property type="entry name" value="Trimeric LpxA-like enzymes"/>
    <property type="match status" value="1"/>
</dbReference>
<dbReference type="PROSITE" id="PS00101">
    <property type="entry name" value="HEXAPEP_TRANSFERASES"/>
    <property type="match status" value="1"/>
</dbReference>
<dbReference type="PANTHER" id="PTHR42811">
    <property type="entry name" value="SERINE ACETYLTRANSFERASE"/>
    <property type="match status" value="1"/>
</dbReference>
<name>A0AAV2VX41_9VIBR</name>
<dbReference type="CDD" id="cd03354">
    <property type="entry name" value="LbH_SAT"/>
    <property type="match status" value="1"/>
</dbReference>
<comment type="catalytic activity">
    <reaction evidence="10">
        <text>L-serine + acetyl-CoA = O-acetyl-L-serine + CoA</text>
        <dbReference type="Rhea" id="RHEA:24560"/>
        <dbReference type="ChEBI" id="CHEBI:33384"/>
        <dbReference type="ChEBI" id="CHEBI:57287"/>
        <dbReference type="ChEBI" id="CHEBI:57288"/>
        <dbReference type="ChEBI" id="CHEBI:58340"/>
        <dbReference type="EC" id="2.3.1.30"/>
    </reaction>
</comment>
<dbReference type="AlphaFoldDB" id="A0AAV2VX41"/>
<evidence type="ECO:0000256" key="1">
    <source>
        <dbReference type="ARBA" id="ARBA00004876"/>
    </source>
</evidence>
<comment type="similarity">
    <text evidence="2">Belongs to the transferase hexapeptide repeat family.</text>
</comment>
<evidence type="ECO:0000256" key="3">
    <source>
        <dbReference type="ARBA" id="ARBA00013266"/>
    </source>
</evidence>
<dbReference type="InterPro" id="IPR045304">
    <property type="entry name" value="LbH_SAT"/>
</dbReference>
<keyword evidence="8" id="KW-0198">Cysteine biosynthesis</keyword>
<dbReference type="Gene3D" id="1.10.3130.10">
    <property type="entry name" value="serine acetyltransferase, domain 1"/>
    <property type="match status" value="1"/>
</dbReference>
<accession>A0AAV2VX41</accession>
<evidence type="ECO:0000256" key="8">
    <source>
        <dbReference type="ARBA" id="ARBA00023192"/>
    </source>
</evidence>
<sequence length="255" mass="27438">MSDYQRDIDVDNLWVTIQQEARDIVQSQPLLASFYQKHILSRGSLSDALCSVLAEKLVDAQGDEHEWHAFLCGLAQQSENIAQALTKDLLCQLESNASIKDHSTPLLYFGGYQALQSYRFAHFCWQNGMQPMANYIQGKVVAVYGVDIHPAAKIGQGIFLDHAVGIVVGETAVVEDDVTLFQSVTLGGTGKGEGDRHPKVRKGAFIGSGAVIFGNIEIGQNAKVAGGAVVVKSVAPNTTVVGTLAQPVGRKENKS</sequence>
<proteinExistence type="inferred from homology"/>
<dbReference type="GO" id="GO:0005737">
    <property type="term" value="C:cytoplasm"/>
    <property type="evidence" value="ECO:0007669"/>
    <property type="project" value="InterPro"/>
</dbReference>
<keyword evidence="5" id="KW-0028">Amino-acid biosynthesis</keyword>
<evidence type="ECO:0000256" key="10">
    <source>
        <dbReference type="ARBA" id="ARBA00049486"/>
    </source>
</evidence>
<dbReference type="InterPro" id="IPR018357">
    <property type="entry name" value="Hexapep_transf_CS"/>
</dbReference>
<evidence type="ECO:0000256" key="5">
    <source>
        <dbReference type="ARBA" id="ARBA00022605"/>
    </source>
</evidence>
<evidence type="ECO:0000256" key="2">
    <source>
        <dbReference type="ARBA" id="ARBA00007274"/>
    </source>
</evidence>
<evidence type="ECO:0000313" key="12">
    <source>
        <dbReference type="EMBL" id="CCO48921.1"/>
    </source>
</evidence>
<evidence type="ECO:0000313" key="13">
    <source>
        <dbReference type="Proteomes" id="UP000018211"/>
    </source>
</evidence>
<reference evidence="12 13" key="1">
    <citation type="journal article" date="2013" name="ISME J.">
        <title>Comparative genomics of pathogenic lineages of Vibrio nigripulchritudo identifies virulence-associated traits.</title>
        <authorList>
            <person name="Goudenege D."/>
            <person name="Labreuche Y."/>
            <person name="Krin E."/>
            <person name="Ansquer D."/>
            <person name="Mangenot S."/>
            <person name="Calteau A."/>
            <person name="Medigue C."/>
            <person name="Mazel D."/>
            <person name="Polz M.F."/>
            <person name="Le Roux F."/>
        </authorList>
    </citation>
    <scope>NUCLEOTIDE SEQUENCE [LARGE SCALE GENOMIC DNA]</scope>
    <source>
        <strain evidence="12 13">SOn1</strain>
    </source>
</reference>
<keyword evidence="9 12" id="KW-0012">Acyltransferase</keyword>
<dbReference type="EC" id="2.3.1.30" evidence="3"/>
<dbReference type="Pfam" id="PF06426">
    <property type="entry name" value="SATase_N"/>
    <property type="match status" value="1"/>
</dbReference>
<keyword evidence="7" id="KW-0677">Repeat</keyword>
<comment type="caution">
    <text evidence="12">The sequence shown here is derived from an EMBL/GenBank/DDBJ whole genome shotgun (WGS) entry which is preliminary data.</text>
</comment>
<dbReference type="InterPro" id="IPR042122">
    <property type="entry name" value="Ser_AcTrfase_N_sf"/>
</dbReference>
<dbReference type="Gene3D" id="2.160.10.10">
    <property type="entry name" value="Hexapeptide repeat proteins"/>
    <property type="match status" value="1"/>
</dbReference>
<evidence type="ECO:0000256" key="4">
    <source>
        <dbReference type="ARBA" id="ARBA00018522"/>
    </source>
</evidence>
<comment type="pathway">
    <text evidence="1">Amino-acid biosynthesis; L-cysteine biosynthesis; L-cysteine from L-serine: step 1/2.</text>
</comment>
<dbReference type="InterPro" id="IPR010493">
    <property type="entry name" value="Ser_AcTrfase_N"/>
</dbReference>
<evidence type="ECO:0000256" key="6">
    <source>
        <dbReference type="ARBA" id="ARBA00022679"/>
    </source>
</evidence>
<dbReference type="GO" id="GO:0006535">
    <property type="term" value="P:cysteine biosynthetic process from serine"/>
    <property type="evidence" value="ECO:0007669"/>
    <property type="project" value="InterPro"/>
</dbReference>
<dbReference type="InterPro" id="IPR053376">
    <property type="entry name" value="Serine_acetyltransferase"/>
</dbReference>
<dbReference type="RefSeq" id="WP_022613235.1">
    <property type="nucleotide sequence ID" value="NZ_LK391965.1"/>
</dbReference>
<evidence type="ECO:0000259" key="11">
    <source>
        <dbReference type="SMART" id="SM00971"/>
    </source>
</evidence>
<keyword evidence="6 12" id="KW-0808">Transferase</keyword>
<dbReference type="FunFam" id="2.160.10.10:FF:000002">
    <property type="entry name" value="Serine acetyltransferase"/>
    <property type="match status" value="1"/>
</dbReference>
<dbReference type="GO" id="GO:0009001">
    <property type="term" value="F:serine O-acetyltransferase activity"/>
    <property type="evidence" value="ECO:0007669"/>
    <property type="project" value="UniProtKB-EC"/>
</dbReference>
<organism evidence="12 13">
    <name type="scientific">Vibrio nigripulchritudo SOn1</name>
    <dbReference type="NCBI Taxonomy" id="1238450"/>
    <lineage>
        <taxon>Bacteria</taxon>
        <taxon>Pseudomonadati</taxon>
        <taxon>Pseudomonadota</taxon>
        <taxon>Gammaproteobacteria</taxon>
        <taxon>Vibrionales</taxon>
        <taxon>Vibrionaceae</taxon>
        <taxon>Vibrio</taxon>
    </lineage>
</organism>
<dbReference type="Proteomes" id="UP000018211">
    <property type="component" value="Unassembled WGS sequence"/>
</dbReference>
<dbReference type="SMART" id="SM00971">
    <property type="entry name" value="SATase_N"/>
    <property type="match status" value="1"/>
</dbReference>
<evidence type="ECO:0000256" key="9">
    <source>
        <dbReference type="ARBA" id="ARBA00023315"/>
    </source>
</evidence>
<evidence type="ECO:0000256" key="7">
    <source>
        <dbReference type="ARBA" id="ARBA00022737"/>
    </source>
</evidence>
<gene>
    <name evidence="12" type="primary">cysE</name>
    <name evidence="12" type="ORF">VIBNISOn1_710021</name>
</gene>
<dbReference type="EMBL" id="CAOF01000166">
    <property type="protein sequence ID" value="CCO48921.1"/>
    <property type="molecule type" value="Genomic_DNA"/>
</dbReference>
<dbReference type="NCBIfam" id="NF041874">
    <property type="entry name" value="EPS_EpsC"/>
    <property type="match status" value="1"/>
</dbReference>
<dbReference type="InterPro" id="IPR011004">
    <property type="entry name" value="Trimer_LpxA-like_sf"/>
</dbReference>
<feature type="domain" description="Serine acetyltransferase N-terminal" evidence="11">
    <location>
        <begin position="13"/>
        <end position="117"/>
    </location>
</feature>
<protein>
    <recommendedName>
        <fullName evidence="4">Serine acetyltransferase</fullName>
        <ecNumber evidence="3">2.3.1.30</ecNumber>
    </recommendedName>
</protein>